<gene>
    <name evidence="2" type="ORF">I215_05992</name>
</gene>
<proteinExistence type="predicted"/>
<protein>
    <submittedName>
        <fullName evidence="2">Methylmalonyl-CoA mutase</fullName>
    </submittedName>
</protein>
<evidence type="ECO:0000313" key="2">
    <source>
        <dbReference type="EMBL" id="EKF55762.1"/>
    </source>
</evidence>
<dbReference type="Gene3D" id="3.20.20.240">
    <property type="entry name" value="Methylmalonyl-CoA mutase"/>
    <property type="match status" value="1"/>
</dbReference>
<dbReference type="RefSeq" id="WP_008991070.1">
    <property type="nucleotide sequence ID" value="NZ_AMSG01000005.1"/>
</dbReference>
<dbReference type="AlphaFoldDB" id="K2QLU7"/>
<organism evidence="2 3">
    <name type="scientific">Galbibacter marinus</name>
    <dbReference type="NCBI Taxonomy" id="555500"/>
    <lineage>
        <taxon>Bacteria</taxon>
        <taxon>Pseudomonadati</taxon>
        <taxon>Bacteroidota</taxon>
        <taxon>Flavobacteriia</taxon>
        <taxon>Flavobacteriales</taxon>
        <taxon>Flavobacteriaceae</taxon>
        <taxon>Galbibacter</taxon>
    </lineage>
</organism>
<dbReference type="GO" id="GO:0016866">
    <property type="term" value="F:intramolecular transferase activity"/>
    <property type="evidence" value="ECO:0007669"/>
    <property type="project" value="InterPro"/>
</dbReference>
<dbReference type="CDD" id="cd03677">
    <property type="entry name" value="MM_CoA_mutase_beta"/>
    <property type="match status" value="1"/>
</dbReference>
<dbReference type="OrthoDB" id="9762378at2"/>
<feature type="domain" description="Methylmalonyl-CoA mutase alpha/beta chain catalytic" evidence="1">
    <location>
        <begin position="147"/>
        <end position="424"/>
    </location>
</feature>
<dbReference type="Pfam" id="PF01642">
    <property type="entry name" value="MM_CoA_mutase"/>
    <property type="match status" value="1"/>
</dbReference>
<dbReference type="GO" id="GO:0031419">
    <property type="term" value="F:cobalamin binding"/>
    <property type="evidence" value="ECO:0007669"/>
    <property type="project" value="InterPro"/>
</dbReference>
<dbReference type="InterPro" id="IPR016176">
    <property type="entry name" value="Cbl-dep_enz_cat"/>
</dbReference>
<evidence type="ECO:0000259" key="1">
    <source>
        <dbReference type="Pfam" id="PF01642"/>
    </source>
</evidence>
<evidence type="ECO:0000313" key="3">
    <source>
        <dbReference type="Proteomes" id="UP000007364"/>
    </source>
</evidence>
<keyword evidence="3" id="KW-1185">Reference proteome</keyword>
<dbReference type="eggNOG" id="COG1884">
    <property type="taxonomic scope" value="Bacteria"/>
</dbReference>
<reference evidence="2 3" key="1">
    <citation type="journal article" date="2012" name="J. Bacteriol.">
        <title>Genome Sequence of Galbibacter marinum Type Strain ck-I2-15.</title>
        <authorList>
            <person name="Lai Q."/>
            <person name="Li C."/>
            <person name="Shao Z."/>
        </authorList>
    </citation>
    <scope>NUCLEOTIDE SEQUENCE [LARGE SCALE GENOMIC DNA]</scope>
    <source>
        <strain evidence="3">ck-I2-15</strain>
    </source>
</reference>
<dbReference type="PATRIC" id="fig|555500.3.peg.1242"/>
<comment type="caution">
    <text evidence="2">The sequence shown here is derived from an EMBL/GenBank/DDBJ whole genome shotgun (WGS) entry which is preliminary data.</text>
</comment>
<sequence length="457" mass="53127">MQNSLFSDFDEITAKQWKQKIQFELKGEDYNQTLLTRTAEDINIKPFYQGVKDDRPITMHHQGWKIAEKIYVKNKSASNVSILKALENGAEGLYLTIASKDISLEAVLNQVPLEGLQIDFEFEFFCVDFIDSLLRFFTGKKAKLHLNLDIIGRLARQGNWHENQKKDFEKLSWIINQVQESSQVESSIAIDLSLYQNAGATMVQQLAYGLSHANEYLDYFKDTCVNVTFLNSMSGNYFFEIAKLRAIRVLWENLISAYQIPSKLFIHSTPSRRNKTLYDYNLNMLRTTTEYMSAILGGSDRISFLPYDAIYHKDNEFSSRIARNQLLILKHESYFDTVKNPADGTYYIEELCRELCEKAFKLFKQIEKSGGFLSQLKSHQIQKKIKESASKESTRFQENTTVLVGTNRYENPQDRMSEDLELYPFVKTNSRKTLIEPIIERRLSEQLEKQRLKTETP</sequence>
<dbReference type="PANTHER" id="PTHR48101">
    <property type="entry name" value="METHYLMALONYL-COA MUTASE, MITOCHONDRIAL-RELATED"/>
    <property type="match status" value="1"/>
</dbReference>
<dbReference type="STRING" id="555500.I215_05992"/>
<accession>K2QLU7</accession>
<dbReference type="Proteomes" id="UP000007364">
    <property type="component" value="Unassembled WGS sequence"/>
</dbReference>
<dbReference type="PANTHER" id="PTHR48101:SF1">
    <property type="entry name" value="METHYLMALONYL-COA MUTASE, LARGE SUBUNIT"/>
    <property type="match status" value="1"/>
</dbReference>
<name>K2QLU7_9FLAO</name>
<dbReference type="EMBL" id="AMSG01000005">
    <property type="protein sequence ID" value="EKF55762.1"/>
    <property type="molecule type" value="Genomic_DNA"/>
</dbReference>
<dbReference type="InterPro" id="IPR006099">
    <property type="entry name" value="MeMalonylCoA_mutase_a/b_cat"/>
</dbReference>
<dbReference type="SUPFAM" id="SSF51703">
    <property type="entry name" value="Cobalamin (vitamin B12)-dependent enzymes"/>
    <property type="match status" value="1"/>
</dbReference>